<dbReference type="SFLD" id="SFLDG01153">
    <property type="entry name" value="Main.4:_Theta-like"/>
    <property type="match status" value="1"/>
</dbReference>
<dbReference type="InterPro" id="IPR051369">
    <property type="entry name" value="GST_Theta"/>
</dbReference>
<dbReference type="GO" id="GO:0006749">
    <property type="term" value="P:glutathione metabolic process"/>
    <property type="evidence" value="ECO:0007669"/>
    <property type="project" value="TreeGrafter"/>
</dbReference>
<dbReference type="SFLD" id="SFLDG00358">
    <property type="entry name" value="Main_(cytGST)"/>
    <property type="match status" value="1"/>
</dbReference>
<dbReference type="Gene3D" id="3.40.30.10">
    <property type="entry name" value="Glutaredoxin"/>
    <property type="match status" value="1"/>
</dbReference>
<dbReference type="AlphaFoldDB" id="A0AA38M6A8"/>
<evidence type="ECO:0000313" key="10">
    <source>
        <dbReference type="EMBL" id="KAJ3644976.1"/>
    </source>
</evidence>
<dbReference type="EC" id="2.5.1.18" evidence="4"/>
<feature type="domain" description="GST C-terminal" evidence="9">
    <location>
        <begin position="89"/>
        <end position="219"/>
    </location>
</feature>
<gene>
    <name evidence="10" type="ORF">Zmor_022672</name>
</gene>
<dbReference type="FunFam" id="3.40.30.10:FF:000176">
    <property type="entry name" value="Glutathione S-transferase theta-1"/>
    <property type="match status" value="1"/>
</dbReference>
<evidence type="ECO:0000256" key="2">
    <source>
        <dbReference type="ARBA" id="ARBA00009899"/>
    </source>
</evidence>
<dbReference type="InterPro" id="IPR036249">
    <property type="entry name" value="Thioredoxin-like_sf"/>
</dbReference>
<evidence type="ECO:0000256" key="1">
    <source>
        <dbReference type="ARBA" id="ARBA00004496"/>
    </source>
</evidence>
<keyword evidence="11" id="KW-1185">Reference proteome</keyword>
<dbReference type="PROSITE" id="PS50404">
    <property type="entry name" value="GST_NTER"/>
    <property type="match status" value="1"/>
</dbReference>
<comment type="subunit">
    <text evidence="3">Homodimer.</text>
</comment>
<evidence type="ECO:0000256" key="3">
    <source>
        <dbReference type="ARBA" id="ARBA00011738"/>
    </source>
</evidence>
<dbReference type="SFLD" id="SFLDS00019">
    <property type="entry name" value="Glutathione_Transferase_(cytos"/>
    <property type="match status" value="1"/>
</dbReference>
<proteinExistence type="inferred from homology"/>
<dbReference type="PANTHER" id="PTHR43917:SF8">
    <property type="entry name" value="GH16740P-RELATED"/>
    <property type="match status" value="1"/>
</dbReference>
<evidence type="ECO:0000313" key="11">
    <source>
        <dbReference type="Proteomes" id="UP001168821"/>
    </source>
</evidence>
<organism evidence="10 11">
    <name type="scientific">Zophobas morio</name>
    <dbReference type="NCBI Taxonomy" id="2755281"/>
    <lineage>
        <taxon>Eukaryota</taxon>
        <taxon>Metazoa</taxon>
        <taxon>Ecdysozoa</taxon>
        <taxon>Arthropoda</taxon>
        <taxon>Hexapoda</taxon>
        <taxon>Insecta</taxon>
        <taxon>Pterygota</taxon>
        <taxon>Neoptera</taxon>
        <taxon>Endopterygota</taxon>
        <taxon>Coleoptera</taxon>
        <taxon>Polyphaga</taxon>
        <taxon>Cucujiformia</taxon>
        <taxon>Tenebrionidae</taxon>
        <taxon>Zophobas</taxon>
    </lineage>
</organism>
<keyword evidence="6" id="KW-0808">Transferase</keyword>
<evidence type="ECO:0000256" key="7">
    <source>
        <dbReference type="ARBA" id="ARBA00047960"/>
    </source>
</evidence>
<accession>A0AA38M6A8</accession>
<comment type="caution">
    <text evidence="10">The sequence shown here is derived from an EMBL/GenBank/DDBJ whole genome shotgun (WGS) entry which is preliminary data.</text>
</comment>
<dbReference type="Proteomes" id="UP001168821">
    <property type="component" value="Unassembled WGS sequence"/>
</dbReference>
<dbReference type="EMBL" id="JALNTZ010000007">
    <property type="protein sequence ID" value="KAJ3644976.1"/>
    <property type="molecule type" value="Genomic_DNA"/>
</dbReference>
<dbReference type="PROSITE" id="PS50405">
    <property type="entry name" value="GST_CTER"/>
    <property type="match status" value="1"/>
</dbReference>
<dbReference type="Pfam" id="PF00043">
    <property type="entry name" value="GST_C"/>
    <property type="match status" value="1"/>
</dbReference>
<dbReference type="SUPFAM" id="SSF47616">
    <property type="entry name" value="GST C-terminal domain-like"/>
    <property type="match status" value="1"/>
</dbReference>
<dbReference type="InterPro" id="IPR040075">
    <property type="entry name" value="GST_N_Theta"/>
</dbReference>
<comment type="similarity">
    <text evidence="2">Belongs to the GST superfamily. Theta family.</text>
</comment>
<dbReference type="FunFam" id="1.20.1050.10:FF:000008">
    <property type="entry name" value="Glutathione S-transferase theta-1"/>
    <property type="match status" value="1"/>
</dbReference>
<dbReference type="Pfam" id="PF02798">
    <property type="entry name" value="GST_N"/>
    <property type="match status" value="1"/>
</dbReference>
<feature type="domain" description="GST N-terminal" evidence="8">
    <location>
        <begin position="1"/>
        <end position="83"/>
    </location>
</feature>
<dbReference type="InterPro" id="IPR010987">
    <property type="entry name" value="Glutathione-S-Trfase_C-like"/>
</dbReference>
<dbReference type="PANTHER" id="PTHR43917">
    <property type="match status" value="1"/>
</dbReference>
<evidence type="ECO:0000256" key="4">
    <source>
        <dbReference type="ARBA" id="ARBA00012452"/>
    </source>
</evidence>
<evidence type="ECO:0000259" key="9">
    <source>
        <dbReference type="PROSITE" id="PS50405"/>
    </source>
</evidence>
<comment type="catalytic activity">
    <reaction evidence="7">
        <text>RX + glutathione = an S-substituted glutathione + a halide anion + H(+)</text>
        <dbReference type="Rhea" id="RHEA:16437"/>
        <dbReference type="ChEBI" id="CHEBI:15378"/>
        <dbReference type="ChEBI" id="CHEBI:16042"/>
        <dbReference type="ChEBI" id="CHEBI:17792"/>
        <dbReference type="ChEBI" id="CHEBI:57925"/>
        <dbReference type="ChEBI" id="CHEBI:90779"/>
        <dbReference type="EC" id="2.5.1.18"/>
    </reaction>
</comment>
<dbReference type="InterPro" id="IPR040079">
    <property type="entry name" value="Glutathione_S-Trfase"/>
</dbReference>
<name>A0AA38M6A8_9CUCU</name>
<dbReference type="InterPro" id="IPR040077">
    <property type="entry name" value="GST_C_Theta"/>
</dbReference>
<dbReference type="CDD" id="cd03050">
    <property type="entry name" value="GST_N_Theta"/>
    <property type="match status" value="1"/>
</dbReference>
<sequence>MTLKLYFDFLSQPSRALYIFLKINKIPFEACQVALRKGVHLTEEFQKDFNRFQRVPFIHDGQFRLAESVAIVRYVSTKHSLDNNWYPKNLTEQAQVDEYLEWQHNNTRAFCAMYFQKKWLIPILTGKPTDPDQLQKYEDNMDSCLHTVETIWLANGPYITGNRISVADIFAACEIEQPRAAGYDPTEGRPVLKAWLERVRKECSPYYEEAHTVLNKLAAQGGKAKL</sequence>
<evidence type="ECO:0000256" key="5">
    <source>
        <dbReference type="ARBA" id="ARBA00022490"/>
    </source>
</evidence>
<dbReference type="InterPro" id="IPR004046">
    <property type="entry name" value="GST_C"/>
</dbReference>
<comment type="subcellular location">
    <subcellularLocation>
        <location evidence="1">Cytoplasm</location>
    </subcellularLocation>
</comment>
<dbReference type="InterPro" id="IPR004045">
    <property type="entry name" value="Glutathione_S-Trfase_N"/>
</dbReference>
<protein>
    <recommendedName>
        <fullName evidence="4">glutathione transferase</fullName>
        <ecNumber evidence="4">2.5.1.18</ecNumber>
    </recommendedName>
</protein>
<dbReference type="GO" id="GO:0004364">
    <property type="term" value="F:glutathione transferase activity"/>
    <property type="evidence" value="ECO:0007669"/>
    <property type="project" value="UniProtKB-EC"/>
</dbReference>
<dbReference type="CDD" id="cd03183">
    <property type="entry name" value="GST_C_Theta"/>
    <property type="match status" value="1"/>
</dbReference>
<dbReference type="GO" id="GO:0005737">
    <property type="term" value="C:cytoplasm"/>
    <property type="evidence" value="ECO:0007669"/>
    <property type="project" value="UniProtKB-SubCell"/>
</dbReference>
<reference evidence="10" key="1">
    <citation type="journal article" date="2023" name="G3 (Bethesda)">
        <title>Whole genome assemblies of Zophobas morio and Tenebrio molitor.</title>
        <authorList>
            <person name="Kaur S."/>
            <person name="Stinson S.A."/>
            <person name="diCenzo G.C."/>
        </authorList>
    </citation>
    <scope>NUCLEOTIDE SEQUENCE</scope>
    <source>
        <strain evidence="10">QUZm001</strain>
    </source>
</reference>
<dbReference type="Gene3D" id="1.20.1050.10">
    <property type="match status" value="1"/>
</dbReference>
<evidence type="ECO:0000256" key="6">
    <source>
        <dbReference type="ARBA" id="ARBA00022679"/>
    </source>
</evidence>
<dbReference type="InterPro" id="IPR036282">
    <property type="entry name" value="Glutathione-S-Trfase_C_sf"/>
</dbReference>
<evidence type="ECO:0000259" key="8">
    <source>
        <dbReference type="PROSITE" id="PS50404"/>
    </source>
</evidence>
<dbReference type="SUPFAM" id="SSF52833">
    <property type="entry name" value="Thioredoxin-like"/>
    <property type="match status" value="1"/>
</dbReference>
<keyword evidence="5" id="KW-0963">Cytoplasm</keyword>